<proteinExistence type="predicted"/>
<name>G5JQ76_STRCG</name>
<dbReference type="InterPro" id="IPR027417">
    <property type="entry name" value="P-loop_NTPase"/>
</dbReference>
<gene>
    <name evidence="3" type="ORF">STRCR_1759</name>
</gene>
<dbReference type="Proteomes" id="UP000004322">
    <property type="component" value="Unassembled WGS sequence"/>
</dbReference>
<dbReference type="STRING" id="873449.STRCR_1759"/>
<comment type="caution">
    <text evidence="3">The sequence shown here is derived from an EMBL/GenBank/DDBJ whole genome shotgun (WGS) entry which is preliminary data.</text>
</comment>
<dbReference type="EMBL" id="AEUV02000002">
    <property type="protein sequence ID" value="EHI75344.1"/>
    <property type="molecule type" value="Genomic_DNA"/>
</dbReference>
<feature type="domain" description="KAP NTPase" evidence="2">
    <location>
        <begin position="16"/>
        <end position="226"/>
    </location>
</feature>
<feature type="transmembrane region" description="Helical" evidence="1">
    <location>
        <begin position="124"/>
        <end position="144"/>
    </location>
</feature>
<sequence length="604" mass="71674">MDSKQITLVKIDTKTAAKNIANLLNDKDDKESKTYFLNGAWGSGKSTFLREVKKVSDNKFIEIDLWRLNDNRSLIEVAFSNLYPCKYRCYKLRLIFLVALSILFTLQFNLGIERFFSTIFKNFTPPVTFLAGLIALCGAVYQFFKPKSDVYYSNKLEKYVIHDKILLIDDFDRLTKEQQNEAYKLFSLLKGKLPIVFVGDIEKVYQKTSDNFLSKIIDRRLDLPFDLHPSNIWNEYFKELESNYDVALSNNFKQQFIIERRNLRDRVHFNDYVTKELIDGNKYGRVQIEQMLVVIYIYLFYPDGYNKLFNDEIPILLSDEVLNDEDIPRIFKQILAREIQQTPRDFLRSKRDYYIFEAPRNLSNKELYQIFKDENKLKDNILTADINSDFYVYLQSKYDSLTEDEKDFLLTYCLQVLTPMEDTSSSLSFIFDRMTQQAIEEVTTPYDIPDADDYLSIVYNFWKVKFEELNNDDLSLILYLLVTYVPQFGMGFPLWSTEDLFKLSSAKFKNYRFKLLYLNYYLTYNKLKILDDCELLGDEFWESVKSLENDDFIDLMIKQRIFTPIDKNFYQFNPEGKIGEKIYQLTQDKINELTKNGYLIISYS</sequence>
<dbReference type="Gene3D" id="3.40.50.300">
    <property type="entry name" value="P-loop containing nucleotide triphosphate hydrolases"/>
    <property type="match status" value="1"/>
</dbReference>
<feature type="transmembrane region" description="Helical" evidence="1">
    <location>
        <begin position="94"/>
        <end position="112"/>
    </location>
</feature>
<evidence type="ECO:0000256" key="1">
    <source>
        <dbReference type="SAM" id="Phobius"/>
    </source>
</evidence>
<dbReference type="RefSeq" id="WP_004229673.1">
    <property type="nucleotide sequence ID" value="NZ_AEUV02000002.1"/>
</dbReference>
<organism evidence="3 4">
    <name type="scientific">Streptococcus criceti HS-6</name>
    <dbReference type="NCBI Taxonomy" id="873449"/>
    <lineage>
        <taxon>Bacteria</taxon>
        <taxon>Bacillati</taxon>
        <taxon>Bacillota</taxon>
        <taxon>Bacilli</taxon>
        <taxon>Lactobacillales</taxon>
        <taxon>Streptococcaceae</taxon>
        <taxon>Streptococcus</taxon>
    </lineage>
</organism>
<dbReference type="AlphaFoldDB" id="G5JQ76"/>
<dbReference type="Pfam" id="PF07693">
    <property type="entry name" value="KAP_NTPase"/>
    <property type="match status" value="1"/>
</dbReference>
<protein>
    <recommendedName>
        <fullName evidence="2">KAP NTPase domain-containing protein</fullName>
    </recommendedName>
</protein>
<keyword evidence="4" id="KW-1185">Reference proteome</keyword>
<dbReference type="eggNOG" id="ENOG5033T9S">
    <property type="taxonomic scope" value="Bacteria"/>
</dbReference>
<keyword evidence="1" id="KW-1133">Transmembrane helix</keyword>
<evidence type="ECO:0000313" key="3">
    <source>
        <dbReference type="EMBL" id="EHI75344.1"/>
    </source>
</evidence>
<evidence type="ECO:0000259" key="2">
    <source>
        <dbReference type="Pfam" id="PF07693"/>
    </source>
</evidence>
<evidence type="ECO:0000313" key="4">
    <source>
        <dbReference type="Proteomes" id="UP000004322"/>
    </source>
</evidence>
<dbReference type="OrthoDB" id="2308880at2"/>
<dbReference type="SUPFAM" id="SSF52540">
    <property type="entry name" value="P-loop containing nucleoside triphosphate hydrolases"/>
    <property type="match status" value="1"/>
</dbReference>
<keyword evidence="1" id="KW-0812">Transmembrane</keyword>
<accession>G5JQ76</accession>
<dbReference type="InterPro" id="IPR011646">
    <property type="entry name" value="KAP_P-loop"/>
</dbReference>
<keyword evidence="1" id="KW-0472">Membrane</keyword>
<reference evidence="3" key="1">
    <citation type="submission" date="2011-07" db="EMBL/GenBank/DDBJ databases">
        <authorList>
            <person name="Stanhope M.J."/>
            <person name="Durkin A.S."/>
            <person name="Hostetler J."/>
            <person name="Kim M."/>
            <person name="Radune D."/>
            <person name="Singh I."/>
            <person name="Town C.D."/>
        </authorList>
    </citation>
    <scope>NUCLEOTIDE SEQUENCE [LARGE SCALE GENOMIC DNA]</scope>
    <source>
        <strain evidence="3">HS-6</strain>
    </source>
</reference>